<evidence type="ECO:0000313" key="3">
    <source>
        <dbReference type="Proteomes" id="UP000012153"/>
    </source>
</evidence>
<name>M6UV62_9LEPT</name>
<comment type="caution">
    <text evidence="2">The sequence shown here is derived from an EMBL/GenBank/DDBJ whole genome shotgun (WGS) entry which is preliminary data.</text>
</comment>
<evidence type="ECO:0000313" key="2">
    <source>
        <dbReference type="EMBL" id="EMO41183.1"/>
    </source>
</evidence>
<gene>
    <name evidence="2" type="ORF">LEP1GSC186_2943</name>
</gene>
<dbReference type="Proteomes" id="UP000012153">
    <property type="component" value="Unassembled WGS sequence"/>
</dbReference>
<feature type="region of interest" description="Disordered" evidence="1">
    <location>
        <begin position="1"/>
        <end position="26"/>
    </location>
</feature>
<reference evidence="2 3" key="1">
    <citation type="submission" date="2013-01" db="EMBL/GenBank/DDBJ databases">
        <authorList>
            <person name="Harkins D.M."/>
            <person name="Durkin A.S."/>
            <person name="Brinkac L.M."/>
            <person name="Haft D.H."/>
            <person name="Selengut J.D."/>
            <person name="Sanka R."/>
            <person name="DePew J."/>
            <person name="Purushe J."/>
            <person name="Matthias M.A."/>
            <person name="Vinetz J.M."/>
            <person name="Sutton G.G."/>
            <person name="Nierman W.C."/>
            <person name="Fouts D.E."/>
        </authorList>
    </citation>
    <scope>NUCLEOTIDE SEQUENCE [LARGE SCALE GENOMIC DNA]</scope>
    <source>
        <strain evidence="2 3">ZUN142</strain>
    </source>
</reference>
<evidence type="ECO:0000256" key="1">
    <source>
        <dbReference type="SAM" id="MobiDB-lite"/>
    </source>
</evidence>
<sequence>MPEQHIWKAEKELSGGPFTLKKPPPLSKQNLIATARSLKKKENPSSIGLGQLELK</sequence>
<proteinExistence type="predicted"/>
<organism evidence="2 3">
    <name type="scientific">Leptospira noguchii serovar Autumnalis str. ZUN142</name>
    <dbReference type="NCBI Taxonomy" id="1085540"/>
    <lineage>
        <taxon>Bacteria</taxon>
        <taxon>Pseudomonadati</taxon>
        <taxon>Spirochaetota</taxon>
        <taxon>Spirochaetia</taxon>
        <taxon>Leptospirales</taxon>
        <taxon>Leptospiraceae</taxon>
        <taxon>Leptospira</taxon>
    </lineage>
</organism>
<accession>M6UV62</accession>
<protein>
    <submittedName>
        <fullName evidence="2">Uncharacterized protein</fullName>
    </submittedName>
</protein>
<feature type="region of interest" description="Disordered" evidence="1">
    <location>
        <begin position="36"/>
        <end position="55"/>
    </location>
</feature>
<feature type="compositionally biased region" description="Basic and acidic residues" evidence="1">
    <location>
        <begin position="1"/>
        <end position="13"/>
    </location>
</feature>
<dbReference type="AlphaFoldDB" id="M6UV62"/>
<dbReference type="EMBL" id="AHOP02000023">
    <property type="protein sequence ID" value="EMO41183.1"/>
    <property type="molecule type" value="Genomic_DNA"/>
</dbReference>